<feature type="domain" description="MYND-type" evidence="5">
    <location>
        <begin position="330"/>
        <end position="370"/>
    </location>
</feature>
<dbReference type="GO" id="GO:0008270">
    <property type="term" value="F:zinc ion binding"/>
    <property type="evidence" value="ECO:0007669"/>
    <property type="project" value="UniProtKB-KW"/>
</dbReference>
<dbReference type="InParanoid" id="A0A0H2S922"/>
<evidence type="ECO:0000256" key="4">
    <source>
        <dbReference type="PROSITE-ProRule" id="PRU00134"/>
    </source>
</evidence>
<dbReference type="PROSITE" id="PS50865">
    <property type="entry name" value="ZF_MYND_2"/>
    <property type="match status" value="1"/>
</dbReference>
<evidence type="ECO:0000313" key="6">
    <source>
        <dbReference type="EMBL" id="KLO18178.1"/>
    </source>
</evidence>
<dbReference type="OrthoDB" id="432970at2759"/>
<protein>
    <recommendedName>
        <fullName evidence="5">MYND-type domain-containing protein</fullName>
    </recommendedName>
</protein>
<keyword evidence="2 4" id="KW-0863">Zinc-finger</keyword>
<dbReference type="EMBL" id="KQ085897">
    <property type="protein sequence ID" value="KLO18178.1"/>
    <property type="molecule type" value="Genomic_DNA"/>
</dbReference>
<dbReference type="Proteomes" id="UP000053477">
    <property type="component" value="Unassembled WGS sequence"/>
</dbReference>
<evidence type="ECO:0000256" key="2">
    <source>
        <dbReference type="ARBA" id="ARBA00022771"/>
    </source>
</evidence>
<dbReference type="PROSITE" id="PS01360">
    <property type="entry name" value="ZF_MYND_1"/>
    <property type="match status" value="1"/>
</dbReference>
<dbReference type="AlphaFoldDB" id="A0A0H2S922"/>
<evidence type="ECO:0000313" key="7">
    <source>
        <dbReference type="Proteomes" id="UP000053477"/>
    </source>
</evidence>
<reference evidence="6 7" key="1">
    <citation type="submission" date="2015-04" db="EMBL/GenBank/DDBJ databases">
        <title>Complete genome sequence of Schizopora paradoxa KUC8140, a cosmopolitan wood degrader in East Asia.</title>
        <authorList>
            <consortium name="DOE Joint Genome Institute"/>
            <person name="Min B."/>
            <person name="Park H."/>
            <person name="Jang Y."/>
            <person name="Kim J.-J."/>
            <person name="Kim K.H."/>
            <person name="Pangilinan J."/>
            <person name="Lipzen A."/>
            <person name="Riley R."/>
            <person name="Grigoriev I.V."/>
            <person name="Spatafora J.W."/>
            <person name="Choi I.-G."/>
        </authorList>
    </citation>
    <scope>NUCLEOTIDE SEQUENCE [LARGE SCALE GENOMIC DNA]</scope>
    <source>
        <strain evidence="6 7">KUC8140</strain>
    </source>
</reference>
<dbReference type="Gene3D" id="6.10.140.2220">
    <property type="match status" value="1"/>
</dbReference>
<gene>
    <name evidence="6" type="ORF">SCHPADRAFT_899974</name>
</gene>
<dbReference type="STRING" id="27342.A0A0H2S922"/>
<organism evidence="6 7">
    <name type="scientific">Schizopora paradoxa</name>
    <dbReference type="NCBI Taxonomy" id="27342"/>
    <lineage>
        <taxon>Eukaryota</taxon>
        <taxon>Fungi</taxon>
        <taxon>Dikarya</taxon>
        <taxon>Basidiomycota</taxon>
        <taxon>Agaricomycotina</taxon>
        <taxon>Agaricomycetes</taxon>
        <taxon>Hymenochaetales</taxon>
        <taxon>Schizoporaceae</taxon>
        <taxon>Schizopora</taxon>
    </lineage>
</organism>
<proteinExistence type="predicted"/>
<dbReference type="Pfam" id="PF01753">
    <property type="entry name" value="zf-MYND"/>
    <property type="match status" value="1"/>
</dbReference>
<evidence type="ECO:0000256" key="3">
    <source>
        <dbReference type="ARBA" id="ARBA00022833"/>
    </source>
</evidence>
<evidence type="ECO:0000256" key="1">
    <source>
        <dbReference type="ARBA" id="ARBA00022723"/>
    </source>
</evidence>
<keyword evidence="3" id="KW-0862">Zinc</keyword>
<dbReference type="SUPFAM" id="SSF144232">
    <property type="entry name" value="HIT/MYND zinc finger-like"/>
    <property type="match status" value="1"/>
</dbReference>
<keyword evidence="1" id="KW-0479">Metal-binding</keyword>
<evidence type="ECO:0000259" key="5">
    <source>
        <dbReference type="PROSITE" id="PS50865"/>
    </source>
</evidence>
<name>A0A0H2S922_9AGAM</name>
<dbReference type="InterPro" id="IPR002893">
    <property type="entry name" value="Znf_MYND"/>
</dbReference>
<sequence length="566" mass="63763">MSVLSEAYFVHHKPHLQKLWPDAIKWLRAILREGRPYIRPLLFETVFPVGGQLFSLVGDLEPRLIVEEGALDLALELWKGADTNEDDEIEGYTARPLLMCLNAQKGPAFLDVAEVATRLVDDFDGDGDAVIETILDRLSTAAEESKCVNSLSTTDLLMLLRILADSTQPSLLGALMSTDTIPIVVETLGILLCELSQTAEHDRSVELAFDFLSLMIPASTTSMHEAVDAGILKILLVVASEHQRYDCLEQPAALLNQFQTGIVFRSLASDMIASMNSIATSENNFDLPQVLQLATPNFQREWKRFEALLLEQAIVFELFDYDYAPERGACACCGKLAERKNYLKCAGCQTFLYCDITCQKRDWSRHKSACRKVDDESREYLTSQGCRVSRRLVTLQLNRYCSSIAALARQKNIPLDHLGVHFHHDRAPFMINVFDCRNVGKNIYDFDYSPIEPLVAQEVQRERTLGHPCIMLVVSHFGGVNVSYMVYLEGKLDPDAGRINENQGALYVDEKDNVLFPGASDVVEVIIAKSKELADNDWRTLWGRKPYEYLVEKGKRECPETNLFSY</sequence>
<accession>A0A0H2S922</accession>
<keyword evidence="7" id="KW-1185">Reference proteome</keyword>